<reference evidence="8 10" key="1">
    <citation type="journal article" date="2014" name="Genome Biol. Evol.">
        <title>Acetic acid bacteria genomes reveal functional traits for adaptation to life in insect guts.</title>
        <authorList>
            <person name="Chouaia B."/>
            <person name="Gaiarsa S."/>
            <person name="Crotti E."/>
            <person name="Comandatore F."/>
            <person name="Degli Esposti M."/>
            <person name="Ricci I."/>
            <person name="Alma A."/>
            <person name="Favia G."/>
            <person name="Bandi C."/>
            <person name="Daffonchio D."/>
        </authorList>
    </citation>
    <scope>NUCLEOTIDE SEQUENCE [LARGE SCALE GENOMIC DNA]</scope>
    <source>
        <strain evidence="8">AM168</strain>
        <strain evidence="10">AM169</strain>
    </source>
</reference>
<proteinExistence type="inferred from homology"/>
<comment type="function">
    <text evidence="6">Catalyzes the transfer of a ribosyl phosphate group from 5-phosphoribose 1-diphosphate to orotate, leading to the formation of orotidine monophosphate (OMP).</text>
</comment>
<evidence type="ECO:0000313" key="11">
    <source>
        <dbReference type="Proteomes" id="UP000237218"/>
    </source>
</evidence>
<evidence type="ECO:0000256" key="6">
    <source>
        <dbReference type="HAMAP-Rule" id="MF_01208"/>
    </source>
</evidence>
<dbReference type="GO" id="GO:0000287">
    <property type="term" value="F:magnesium ion binding"/>
    <property type="evidence" value="ECO:0007669"/>
    <property type="project" value="UniProtKB-UniRule"/>
</dbReference>
<dbReference type="PANTHER" id="PTHR19278">
    <property type="entry name" value="OROTATE PHOSPHORIBOSYLTRANSFERASE"/>
    <property type="match status" value="1"/>
</dbReference>
<sequence length="247" mass="27223">MPASGTASNLGIRPTQWDRDAALTTARILLEIKAINFRPSEPYTLTSGWKSPVYIDCRKIIFFPRARKKLMELAVEKIGRHIGYESIDAVVGGETAGIPFSAWIADRLMTPMAYVRKKPKGFGRNAQIEGDVPEGMRTLLVEDLTTDGASKIRFANALREAGAIVDHTFVVFFYGVFPGAQKTLQDMGISLHALCTWWDVLEACADGQYFSAEDSAEVRRFLEDPCSWSKAHGGVGSAEEALAFKRG</sequence>
<comment type="subunit">
    <text evidence="6">Homodimer.</text>
</comment>
<evidence type="ECO:0000256" key="3">
    <source>
        <dbReference type="ARBA" id="ARBA00022676"/>
    </source>
</evidence>
<protein>
    <recommendedName>
        <fullName evidence="2 6">Orotate phosphoribosyltransferase</fullName>
        <shortName evidence="6">OPRT</shortName>
        <shortName evidence="6">OPRTase</shortName>
        <ecNumber evidence="2 6">2.4.2.10</ecNumber>
    </recommendedName>
</protein>
<evidence type="ECO:0000256" key="4">
    <source>
        <dbReference type="ARBA" id="ARBA00022679"/>
    </source>
</evidence>
<feature type="binding site" description="in other chain" evidence="6">
    <location>
        <position position="117"/>
    </location>
    <ligand>
        <name>5-phospho-alpha-D-ribose 1-diphosphate</name>
        <dbReference type="ChEBI" id="CHEBI:58017"/>
        <note>ligand shared between dimeric partners</note>
    </ligand>
</feature>
<reference evidence="8 10" key="2">
    <citation type="journal article" date="2014" name="PLoS ONE">
        <title>Evolution of mitochondria reconstructed from the energy metabolism of living bacteria.</title>
        <authorList>
            <person name="Degli Esposti M."/>
            <person name="Chouaia B."/>
            <person name="Comandatore F."/>
            <person name="Crotti E."/>
            <person name="Sassera D."/>
            <person name="Lievens P.M."/>
            <person name="Daffonchio D."/>
            <person name="Bandi C."/>
        </authorList>
    </citation>
    <scope>NUCLEOTIDE SEQUENCE [LARGE SCALE GENOMIC DNA]</scope>
    <source>
        <strain evidence="8">AM168</strain>
        <strain evidence="10">AM169</strain>
    </source>
</reference>
<dbReference type="EMBL" id="CBLY010000006">
    <property type="protein sequence ID" value="CDG33782.1"/>
    <property type="molecule type" value="Genomic_DNA"/>
</dbReference>
<keyword evidence="5 6" id="KW-0665">Pyrimidine biosynthesis</keyword>
<dbReference type="InterPro" id="IPR029057">
    <property type="entry name" value="PRTase-like"/>
</dbReference>
<dbReference type="Proteomes" id="UP000237218">
    <property type="component" value="Unassembled WGS sequence"/>
</dbReference>
<comment type="caution">
    <text evidence="8">The sequence shown here is derived from an EMBL/GenBank/DDBJ whole genome shotgun (WGS) entry which is preliminary data.</text>
</comment>
<dbReference type="OrthoDB" id="9802134at2"/>
<evidence type="ECO:0000313" key="8">
    <source>
        <dbReference type="EMBL" id="CDG33782.1"/>
    </source>
</evidence>
<comment type="cofactor">
    <cofactor evidence="6">
        <name>Mg(2+)</name>
        <dbReference type="ChEBI" id="CHEBI:18420"/>
    </cofactor>
</comment>
<dbReference type="SUPFAM" id="SSF53271">
    <property type="entry name" value="PRTase-like"/>
    <property type="match status" value="1"/>
</dbReference>
<keyword evidence="4 6" id="KW-0808">Transferase</keyword>
<dbReference type="CDD" id="cd06223">
    <property type="entry name" value="PRTases_typeI"/>
    <property type="match status" value="1"/>
</dbReference>
<comment type="pathway">
    <text evidence="1 6">Pyrimidine metabolism; UMP biosynthesis via de novo pathway; UMP from orotate: step 1/2.</text>
</comment>
<reference evidence="9 11" key="3">
    <citation type="submission" date="2018-02" db="EMBL/GenBank/DDBJ databases">
        <title>Draft genome sequences of four Parasaccharibacter apium strains isolated from honey bees.</title>
        <authorList>
            <person name="Corby-Harris V.L."/>
            <person name="Anderson K.E."/>
        </authorList>
    </citation>
    <scope>NUCLEOTIDE SEQUENCE [LARGE SCALE GENOMIC DNA]</scope>
    <source>
        <strain evidence="9 11">B8</strain>
    </source>
</reference>
<dbReference type="Pfam" id="PF00156">
    <property type="entry name" value="Pribosyltran"/>
    <property type="match status" value="1"/>
</dbReference>
<comment type="caution">
    <text evidence="6">Lacks conserved residue(s) required for the propagation of feature annotation.</text>
</comment>
<dbReference type="InterPro" id="IPR000836">
    <property type="entry name" value="PRTase_dom"/>
</dbReference>
<dbReference type="Gene3D" id="3.40.50.2020">
    <property type="match status" value="1"/>
</dbReference>
<feature type="binding site" evidence="6">
    <location>
        <position position="120"/>
    </location>
    <ligand>
        <name>5-phospho-alpha-D-ribose 1-diphosphate</name>
        <dbReference type="ChEBI" id="CHEBI:58017"/>
        <note>ligand shared between dimeric partners</note>
    </ligand>
</feature>
<dbReference type="AlphaFoldDB" id="A0A7U7G5Y7"/>
<feature type="binding site" description="in other chain" evidence="6">
    <location>
        <begin position="142"/>
        <end position="150"/>
    </location>
    <ligand>
        <name>5-phospho-alpha-D-ribose 1-diphosphate</name>
        <dbReference type="ChEBI" id="CHEBI:58017"/>
        <note>ligand shared between dimeric partners</note>
    </ligand>
</feature>
<dbReference type="InterPro" id="IPR023031">
    <property type="entry name" value="OPRT"/>
</dbReference>
<comment type="similarity">
    <text evidence="6">Belongs to the purine/pyrimidine phosphoribosyltransferase family. PyrE subfamily.</text>
</comment>
<feature type="domain" description="Phosphoribosyltransferase" evidence="7">
    <location>
        <begin position="68"/>
        <end position="164"/>
    </location>
</feature>
<keyword evidence="11" id="KW-1185">Reference proteome</keyword>
<evidence type="ECO:0000256" key="5">
    <source>
        <dbReference type="ARBA" id="ARBA00022975"/>
    </source>
</evidence>
<evidence type="ECO:0000313" key="10">
    <source>
        <dbReference type="Proteomes" id="UP000027590"/>
    </source>
</evidence>
<dbReference type="GO" id="GO:0019856">
    <property type="term" value="P:pyrimidine nucleobase biosynthetic process"/>
    <property type="evidence" value="ECO:0007669"/>
    <property type="project" value="TreeGrafter"/>
</dbReference>
<keyword evidence="6" id="KW-0460">Magnesium</keyword>
<dbReference type="EMBL" id="LMYI01000014">
    <property type="protein sequence ID" value="POS61533.1"/>
    <property type="molecule type" value="Genomic_DNA"/>
</dbReference>
<evidence type="ECO:0000256" key="2">
    <source>
        <dbReference type="ARBA" id="ARBA00011971"/>
    </source>
</evidence>
<evidence type="ECO:0000256" key="1">
    <source>
        <dbReference type="ARBA" id="ARBA00004889"/>
    </source>
</evidence>
<dbReference type="NCBIfam" id="NF001729">
    <property type="entry name" value="PRK00455.1-3"/>
    <property type="match status" value="1"/>
</dbReference>
<name>A0A7U7G5Y7_9PROT</name>
<dbReference type="Proteomes" id="UP000027590">
    <property type="component" value="Unassembled WGS sequence"/>
</dbReference>
<dbReference type="GO" id="GO:0004588">
    <property type="term" value="F:orotate phosphoribosyltransferase activity"/>
    <property type="evidence" value="ECO:0007669"/>
    <property type="project" value="UniProtKB-UniRule"/>
</dbReference>
<dbReference type="RefSeq" id="WP_052349051.1">
    <property type="nucleotide sequence ID" value="NZ_CBLY010000006.1"/>
</dbReference>
<dbReference type="PANTHER" id="PTHR19278:SF9">
    <property type="entry name" value="URIDINE 5'-MONOPHOSPHATE SYNTHASE"/>
    <property type="match status" value="1"/>
</dbReference>
<organism evidence="8 10">
    <name type="scientific">Parasaccharibacter apium</name>
    <dbReference type="NCBI Taxonomy" id="1510841"/>
    <lineage>
        <taxon>Bacteria</taxon>
        <taxon>Pseudomonadati</taxon>
        <taxon>Pseudomonadota</taxon>
        <taxon>Alphaproteobacteria</taxon>
        <taxon>Acetobacterales</taxon>
        <taxon>Acetobacteraceae</taxon>
        <taxon>Parasaccharibacter</taxon>
    </lineage>
</organism>
<dbReference type="GO" id="GO:0044205">
    <property type="term" value="P:'de novo' UMP biosynthetic process"/>
    <property type="evidence" value="ECO:0007669"/>
    <property type="project" value="UniProtKB-UniRule"/>
</dbReference>
<gene>
    <name evidence="6" type="primary">pyrE</name>
    <name evidence="9" type="ORF">ASQ42_07710</name>
    <name evidence="8" type="ORF">SACS_1044</name>
</gene>
<keyword evidence="3 6" id="KW-0328">Glycosyltransferase</keyword>
<dbReference type="UniPathway" id="UPA00070">
    <property type="reaction ID" value="UER00119"/>
</dbReference>
<accession>A0A7U7G5Y7</accession>
<dbReference type="HAMAP" id="MF_01208">
    <property type="entry name" value="PyrE"/>
    <property type="match status" value="1"/>
</dbReference>
<feature type="binding site" evidence="6">
    <location>
        <position position="146"/>
    </location>
    <ligand>
        <name>orotate</name>
        <dbReference type="ChEBI" id="CHEBI:30839"/>
    </ligand>
</feature>
<feature type="binding site" evidence="6">
    <location>
        <position position="116"/>
    </location>
    <ligand>
        <name>5-phospho-alpha-D-ribose 1-diphosphate</name>
        <dbReference type="ChEBI" id="CHEBI:58017"/>
        <note>ligand shared between dimeric partners</note>
    </ligand>
</feature>
<comment type="catalytic activity">
    <reaction evidence="6">
        <text>orotidine 5'-phosphate + diphosphate = orotate + 5-phospho-alpha-D-ribose 1-diphosphate</text>
        <dbReference type="Rhea" id="RHEA:10380"/>
        <dbReference type="ChEBI" id="CHEBI:30839"/>
        <dbReference type="ChEBI" id="CHEBI:33019"/>
        <dbReference type="ChEBI" id="CHEBI:57538"/>
        <dbReference type="ChEBI" id="CHEBI:58017"/>
        <dbReference type="EC" id="2.4.2.10"/>
    </reaction>
</comment>
<dbReference type="EC" id="2.4.2.10" evidence="2 6"/>
<evidence type="ECO:0000259" key="7">
    <source>
        <dbReference type="Pfam" id="PF00156"/>
    </source>
</evidence>
<evidence type="ECO:0000313" key="9">
    <source>
        <dbReference type="EMBL" id="POS61533.1"/>
    </source>
</evidence>